<evidence type="ECO:0000313" key="2">
    <source>
        <dbReference type="Proteomes" id="UP000294200"/>
    </source>
</evidence>
<name>A0A4R0XE12_9BURK</name>
<reference evidence="1 2" key="1">
    <citation type="submission" date="2017-02" db="EMBL/GenBank/DDBJ databases">
        <title>Paraburkholderia sophoroidis sp. nov. and Paraburkholderia steynii sp. nov. rhizobial symbionts of the fynbos legume Hypocalyptus sophoroides.</title>
        <authorList>
            <person name="Steenkamp E.T."/>
            <person name="Beukes C.W."/>
            <person name="Van Zyl E."/>
            <person name="Avontuur J."/>
            <person name="Chan W.Y."/>
            <person name="Hassen A."/>
            <person name="Palmer M."/>
            <person name="Mthombeni L."/>
            <person name="Phalane F."/>
            <person name="Sereme K."/>
            <person name="Venter S.N."/>
        </authorList>
    </citation>
    <scope>NUCLEOTIDE SEQUENCE [LARGE SCALE GENOMIC DNA]</scope>
    <source>
        <strain evidence="1 2">HC1.1ba</strain>
    </source>
</reference>
<accession>A0A4R0XE12</accession>
<comment type="caution">
    <text evidence="1">The sequence shown here is derived from an EMBL/GenBank/DDBJ whole genome shotgun (WGS) entry which is preliminary data.</text>
</comment>
<dbReference type="AlphaFoldDB" id="A0A4R0XE12"/>
<proteinExistence type="predicted"/>
<gene>
    <name evidence="1" type="ORF">BZM27_20035</name>
</gene>
<keyword evidence="2" id="KW-1185">Reference proteome</keyword>
<sequence>MRQGRRAPAAQTARHKLITKRYKRLGTIAYALLDVTLQYRFWRLAIPHYLKDIVCRSCLNDSRCDRKLHQVPLYRLRRCVPGGLLSRRSQLPRDRPG</sequence>
<evidence type="ECO:0000313" key="1">
    <source>
        <dbReference type="EMBL" id="TCG07352.1"/>
    </source>
</evidence>
<protein>
    <submittedName>
        <fullName evidence="1">Uncharacterized protein</fullName>
    </submittedName>
</protein>
<organism evidence="1 2">
    <name type="scientific">Paraburkholderia steynii</name>
    <dbReference type="NCBI Taxonomy" id="1245441"/>
    <lineage>
        <taxon>Bacteria</taxon>
        <taxon>Pseudomonadati</taxon>
        <taxon>Pseudomonadota</taxon>
        <taxon>Betaproteobacteria</taxon>
        <taxon>Burkholderiales</taxon>
        <taxon>Burkholderiaceae</taxon>
        <taxon>Paraburkholderia</taxon>
    </lineage>
</organism>
<dbReference type="EMBL" id="MWML01000069">
    <property type="protein sequence ID" value="TCG07352.1"/>
    <property type="molecule type" value="Genomic_DNA"/>
</dbReference>
<dbReference type="Proteomes" id="UP000294200">
    <property type="component" value="Unassembled WGS sequence"/>
</dbReference>